<sequence length="169" mass="18180">MADGLTIDIQGLDQLQQRLTEMGTTAADRCVRTALRAGAIIEQSAIVARTPVRPELPSGTALPIGAMAADIVIRNTRSDQGNLAAIVGPDSLTRHVALWVTRGHRLIRGGRSRINKRTGKVSGPGQQVGTVEAHPFVTEAWEQSRQEVTSAIITTLQTEIDKEAKKRGL</sequence>
<dbReference type="NCBIfam" id="TIGR01725">
    <property type="entry name" value="phge_HK97_gp10"/>
    <property type="match status" value="1"/>
</dbReference>
<protein>
    <submittedName>
        <fullName evidence="1">HK97 gp10 family phage protein</fullName>
    </submittedName>
</protein>
<dbReference type="AlphaFoldDB" id="A0A841K387"/>
<organism evidence="1 2">
    <name type="scientific">Silvibacterium bohemicum</name>
    <dbReference type="NCBI Taxonomy" id="1577686"/>
    <lineage>
        <taxon>Bacteria</taxon>
        <taxon>Pseudomonadati</taxon>
        <taxon>Acidobacteriota</taxon>
        <taxon>Terriglobia</taxon>
        <taxon>Terriglobales</taxon>
        <taxon>Acidobacteriaceae</taxon>
        <taxon>Silvibacterium</taxon>
    </lineage>
</organism>
<name>A0A841K387_9BACT</name>
<reference evidence="1 2" key="1">
    <citation type="submission" date="2020-08" db="EMBL/GenBank/DDBJ databases">
        <title>Genomic Encyclopedia of Type Strains, Phase IV (KMG-IV): sequencing the most valuable type-strain genomes for metagenomic binning, comparative biology and taxonomic classification.</title>
        <authorList>
            <person name="Goeker M."/>
        </authorList>
    </citation>
    <scope>NUCLEOTIDE SEQUENCE [LARGE SCALE GENOMIC DNA]</scope>
    <source>
        <strain evidence="1 2">DSM 103733</strain>
    </source>
</reference>
<comment type="caution">
    <text evidence="1">The sequence shown here is derived from an EMBL/GenBank/DDBJ whole genome shotgun (WGS) entry which is preliminary data.</text>
</comment>
<dbReference type="InterPro" id="IPR010064">
    <property type="entry name" value="HK97-gp10_tail"/>
</dbReference>
<dbReference type="Proteomes" id="UP000538666">
    <property type="component" value="Unassembled WGS sequence"/>
</dbReference>
<dbReference type="RefSeq" id="WP_050059705.1">
    <property type="nucleotide sequence ID" value="NZ_JACHEK010000005.1"/>
</dbReference>
<evidence type="ECO:0000313" key="1">
    <source>
        <dbReference type="EMBL" id="MBB6144714.1"/>
    </source>
</evidence>
<dbReference type="EMBL" id="JACHEK010000005">
    <property type="protein sequence ID" value="MBB6144714.1"/>
    <property type="molecule type" value="Genomic_DNA"/>
</dbReference>
<proteinExistence type="predicted"/>
<accession>A0A841K387</accession>
<gene>
    <name evidence="1" type="ORF">HNQ77_002670</name>
</gene>
<keyword evidence="2" id="KW-1185">Reference proteome</keyword>
<dbReference type="OrthoDB" id="122464at2"/>
<evidence type="ECO:0000313" key="2">
    <source>
        <dbReference type="Proteomes" id="UP000538666"/>
    </source>
</evidence>